<dbReference type="SUPFAM" id="SSF110004">
    <property type="entry name" value="Glycolipid transfer protein, GLTP"/>
    <property type="match status" value="1"/>
</dbReference>
<dbReference type="InterPro" id="IPR036497">
    <property type="entry name" value="GLTP_sf"/>
</dbReference>
<accession>A0A2A6BV56</accession>
<dbReference type="GO" id="GO:0120013">
    <property type="term" value="F:lipid transfer activity"/>
    <property type="evidence" value="ECO:0007669"/>
    <property type="project" value="InterPro"/>
</dbReference>
<accession>A0A8R1YH83</accession>
<protein>
    <submittedName>
        <fullName evidence="2">GLTP domain-containing protein</fullName>
    </submittedName>
</protein>
<proteinExistence type="predicted"/>
<gene>
    <name evidence="2" type="primary">WBGene00117204</name>
</gene>
<evidence type="ECO:0000256" key="1">
    <source>
        <dbReference type="SAM" id="MobiDB-lite"/>
    </source>
</evidence>
<dbReference type="AlphaFoldDB" id="A0A2A6BV56"/>
<evidence type="ECO:0000313" key="2">
    <source>
        <dbReference type="EnsemblMetazoa" id="PPA27650.1"/>
    </source>
</evidence>
<organism evidence="2 3">
    <name type="scientific">Pristionchus pacificus</name>
    <name type="common">Parasitic nematode worm</name>
    <dbReference type="NCBI Taxonomy" id="54126"/>
    <lineage>
        <taxon>Eukaryota</taxon>
        <taxon>Metazoa</taxon>
        <taxon>Ecdysozoa</taxon>
        <taxon>Nematoda</taxon>
        <taxon>Chromadorea</taxon>
        <taxon>Rhabditida</taxon>
        <taxon>Rhabditina</taxon>
        <taxon>Diplogasteromorpha</taxon>
        <taxon>Diplogasteroidea</taxon>
        <taxon>Neodiplogasteridae</taxon>
        <taxon>Pristionchus</taxon>
    </lineage>
</organism>
<feature type="compositionally biased region" description="Acidic residues" evidence="1">
    <location>
        <begin position="808"/>
        <end position="829"/>
    </location>
</feature>
<dbReference type="Pfam" id="PF19281">
    <property type="entry name" value="PHYHIP_C"/>
    <property type="match status" value="1"/>
</dbReference>
<dbReference type="PANTHER" id="PTHR15698">
    <property type="entry name" value="PROTEIN CBG15099"/>
    <property type="match status" value="1"/>
</dbReference>
<reference evidence="3" key="1">
    <citation type="journal article" date="2008" name="Nat. Genet.">
        <title>The Pristionchus pacificus genome provides a unique perspective on nematode lifestyle and parasitism.</title>
        <authorList>
            <person name="Dieterich C."/>
            <person name="Clifton S.W."/>
            <person name="Schuster L.N."/>
            <person name="Chinwalla A."/>
            <person name="Delehaunty K."/>
            <person name="Dinkelacker I."/>
            <person name="Fulton L."/>
            <person name="Fulton R."/>
            <person name="Godfrey J."/>
            <person name="Minx P."/>
            <person name="Mitreva M."/>
            <person name="Roeseler W."/>
            <person name="Tian H."/>
            <person name="Witte H."/>
            <person name="Yang S.P."/>
            <person name="Wilson R.K."/>
            <person name="Sommer R.J."/>
        </authorList>
    </citation>
    <scope>NUCLEOTIDE SEQUENCE [LARGE SCALE GENOMIC DNA]</scope>
    <source>
        <strain evidence="3">PS312</strain>
    </source>
</reference>
<feature type="region of interest" description="Disordered" evidence="1">
    <location>
        <begin position="706"/>
        <end position="756"/>
    </location>
</feature>
<dbReference type="Proteomes" id="UP000005239">
    <property type="component" value="Unassembled WGS sequence"/>
</dbReference>
<feature type="compositionally biased region" description="Basic and acidic residues" evidence="1">
    <location>
        <begin position="706"/>
        <end position="753"/>
    </location>
</feature>
<dbReference type="InterPro" id="IPR045545">
    <property type="entry name" value="PHYIP/PHIPL_C"/>
</dbReference>
<keyword evidence="3" id="KW-1185">Reference proteome</keyword>
<sequence length="1087" mass="121388">MRPQTCPLLYNSHMSIAKLHTSAARCDSSPVERTEEELEIKYPNYNYTGVPSGSDGSGQPYYQWIPEYPPMQQQPMVPQMDPSMIPHMVPPMTPPIHQPMVPPGYNEEYAQWAQWNSHVGAMNPTSTWRHQAASTMRHTPYDRPAMIQHQVPYGGRPYVPRDLSGPNAHTMRSPLVQPMLNKQKQSDFFLRNNSSFRSERELDDAEHHVEKATCLGLAHTQSLSPRRATIRGHSNFPQDCTKHSMRATAGQSYVISISAVKVANGATVAKGEKTIKAVFSEHELRQLYDKTVKQTKGNMRPFQMFYRCKPKPYWDDVHHNCGDVMKKYMKDNNGQPANMINGVISGLFFMLRLVQGNNLPECSPFGNVRMIVQAGMLIDPDRYCEKHLIALDKWDNPWLRYQAYPEGGFVFYASHCLWVEVFYTENIPLSWGRFEPVIPVGQGTSTIGGLPNNKTCAVCNLYPAKASGANIEAIGFEETEGDDTEATEEKGGEDATNQLISPFLRPVQQQELIELPKLPESPTVSHKADDVIVEGVEENHMVGGEQDEKEGERKRENGPDDPQWTDVSWEPLSLRSRVRTRWLKDPIGQDTLQKLIASDLKDNGGKLGIATEGLLWLKRGQEFMLLMLIFMVRDYRKDKASTESLVSYSKWPTMADPVVEDQSSSSQDEVLQIKTLTKKQIQVLYRLLILIVDNFGGGRKDLFGCEGGRREGTSTAEGRKEEREGGGWKERGVEECEEKRLEGPMGGEEKKSVDSASESLVDTAIEEMESIEEVSEDEKIRALDEETASKCLDNVELTVFKDTVTGDTVEEKEDGEEAAVEAQMDDEATVEPPPSPSPSQMTEIYQESDEYMGEEEPTVPVDTVEVKEEEITVSATVEAQMEQEIAVEAPPSPSPAPSQLSVICPASTDECMDNEEPVVPLDTVEVEEAEITVEDKNEETTVVRMEEEATVGSAIDQDTVVNGSIEEVGEDLEEDTVALKLSTTDEPFLTKFPKEIDTVMMELTEEELLLFGSGSCGLIEVSPEMEEELLRDLYAYPGVIIILNKHGKHRRTVSVCANKSGKLFPLSSTTTGVYIVAPISVACELGT</sequence>
<dbReference type="EnsemblMetazoa" id="PPA27650.1">
    <property type="protein sequence ID" value="PPA27650.1"/>
    <property type="gene ID" value="WBGene00117204"/>
</dbReference>
<dbReference type="PANTHER" id="PTHR15698:SF4">
    <property type="entry name" value="PHYTANOYL-COA HYDROXYLASE-INTERACTING PROTEIN-LIKE C-TERMINAL DOMAIN-CONTAINING PROTEIN"/>
    <property type="match status" value="1"/>
</dbReference>
<dbReference type="InterPro" id="IPR014830">
    <property type="entry name" value="Glycolipid_transfer_prot_dom"/>
</dbReference>
<dbReference type="Gene3D" id="1.10.3520.10">
    <property type="entry name" value="Glycolipid transfer protein"/>
    <property type="match status" value="1"/>
</dbReference>
<dbReference type="OrthoDB" id="205255at2759"/>
<evidence type="ECO:0000313" key="3">
    <source>
        <dbReference type="Proteomes" id="UP000005239"/>
    </source>
</evidence>
<dbReference type="Pfam" id="PF08718">
    <property type="entry name" value="GLTP"/>
    <property type="match status" value="1"/>
</dbReference>
<dbReference type="GO" id="GO:0005737">
    <property type="term" value="C:cytoplasm"/>
    <property type="evidence" value="ECO:0000318"/>
    <property type="project" value="GO_Central"/>
</dbReference>
<dbReference type="InterPro" id="IPR042868">
    <property type="entry name" value="PHYHIP/PHYHIPL"/>
</dbReference>
<name>A0A2A6BV56_PRIPA</name>
<reference evidence="2" key="2">
    <citation type="submission" date="2022-06" db="UniProtKB">
        <authorList>
            <consortium name="EnsemblMetazoa"/>
        </authorList>
    </citation>
    <scope>IDENTIFICATION</scope>
    <source>
        <strain evidence="2">PS312</strain>
    </source>
</reference>
<feature type="region of interest" description="Disordered" evidence="1">
    <location>
        <begin position="806"/>
        <end position="841"/>
    </location>
</feature>
<feature type="region of interest" description="Disordered" evidence="1">
    <location>
        <begin position="538"/>
        <end position="568"/>
    </location>
</feature>